<dbReference type="EMBL" id="JAUSUZ010000001">
    <property type="protein sequence ID" value="MDQ0370608.1"/>
    <property type="molecule type" value="Genomic_DNA"/>
</dbReference>
<comment type="caution">
    <text evidence="3">The sequence shown here is derived from an EMBL/GenBank/DDBJ whole genome shotgun (WGS) entry which is preliminary data.</text>
</comment>
<comment type="similarity">
    <text evidence="1">Belongs to the CapA family.</text>
</comment>
<dbReference type="AlphaFoldDB" id="A0AAE4B3V1"/>
<dbReference type="PANTHER" id="PTHR33393">
    <property type="entry name" value="POLYGLUTAMINE SYNTHESIS ACCESSORY PROTEIN RV0574C-RELATED"/>
    <property type="match status" value="1"/>
</dbReference>
<name>A0AAE4B3V1_9ACTN</name>
<dbReference type="InterPro" id="IPR029052">
    <property type="entry name" value="Metallo-depent_PP-like"/>
</dbReference>
<dbReference type="InterPro" id="IPR019079">
    <property type="entry name" value="Capsule_synth_CapA"/>
</dbReference>
<dbReference type="SUPFAM" id="SSF56300">
    <property type="entry name" value="Metallo-dependent phosphatases"/>
    <property type="match status" value="1"/>
</dbReference>
<dbReference type="InterPro" id="IPR052169">
    <property type="entry name" value="CW_Biosynth-Accessory"/>
</dbReference>
<sequence length="357" mass="35664">MAVLCLTAGCGTAGGTGTVAATGTPFLPVYVDESAAPARPITLGFAGDVHFAGRTATLLDDPSTAFGDLQDALSDPDVTVVNLKSAITKGGTPVRTEGNFRAPATAFAALEEAGVDAVSIASDHVLDFGPQGLTDTVAAATKAGFPVFGAGQDESAAFRPWVTETQGAKVAVIALNTTPLFAESFAAAGGRPGVAAPVDTKRAIAAVIDAKRSADVVVVYNQWGETDAQCPSPKQQQLASALAEAGADVIVGTGAPHTLQGAGWLGSAYVAYSLGDLVWFKNSPVSPDTGVLRVTVNGGAVTDASFTPARVSAATGQAEPLAGKAAETALARFAALRECAGLSAEPPGASPSPSPKS</sequence>
<organism evidence="3 4">
    <name type="scientific">Catenuloplanes indicus</name>
    <dbReference type="NCBI Taxonomy" id="137267"/>
    <lineage>
        <taxon>Bacteria</taxon>
        <taxon>Bacillati</taxon>
        <taxon>Actinomycetota</taxon>
        <taxon>Actinomycetes</taxon>
        <taxon>Micromonosporales</taxon>
        <taxon>Micromonosporaceae</taxon>
        <taxon>Catenuloplanes</taxon>
    </lineage>
</organism>
<dbReference type="Proteomes" id="UP001240236">
    <property type="component" value="Unassembled WGS sequence"/>
</dbReference>
<dbReference type="PANTHER" id="PTHR33393:SF13">
    <property type="entry name" value="PGA BIOSYNTHESIS PROTEIN CAPA"/>
    <property type="match status" value="1"/>
</dbReference>
<proteinExistence type="inferred from homology"/>
<dbReference type="CDD" id="cd07381">
    <property type="entry name" value="MPP_CapA"/>
    <property type="match status" value="1"/>
</dbReference>
<keyword evidence="4" id="KW-1185">Reference proteome</keyword>
<dbReference type="SMART" id="SM00854">
    <property type="entry name" value="PGA_cap"/>
    <property type="match status" value="1"/>
</dbReference>
<dbReference type="Pfam" id="PF09587">
    <property type="entry name" value="PGA_cap"/>
    <property type="match status" value="1"/>
</dbReference>
<accession>A0AAE4B3V1</accession>
<feature type="domain" description="Capsule synthesis protein CapA" evidence="2">
    <location>
        <begin position="42"/>
        <end position="281"/>
    </location>
</feature>
<evidence type="ECO:0000256" key="1">
    <source>
        <dbReference type="ARBA" id="ARBA00005662"/>
    </source>
</evidence>
<dbReference type="Gene3D" id="3.60.21.10">
    <property type="match status" value="1"/>
</dbReference>
<protein>
    <submittedName>
        <fullName evidence="3">Poly-gamma-glutamate synthesis protein (Capsule biosynthesis protein)</fullName>
    </submittedName>
</protein>
<evidence type="ECO:0000259" key="2">
    <source>
        <dbReference type="SMART" id="SM00854"/>
    </source>
</evidence>
<evidence type="ECO:0000313" key="4">
    <source>
        <dbReference type="Proteomes" id="UP001240236"/>
    </source>
</evidence>
<dbReference type="RefSeq" id="WP_307246702.1">
    <property type="nucleotide sequence ID" value="NZ_JAUSUZ010000001.1"/>
</dbReference>
<gene>
    <name evidence="3" type="ORF">J2S42_007277</name>
</gene>
<evidence type="ECO:0000313" key="3">
    <source>
        <dbReference type="EMBL" id="MDQ0370608.1"/>
    </source>
</evidence>
<reference evidence="3 4" key="1">
    <citation type="submission" date="2023-07" db="EMBL/GenBank/DDBJ databases">
        <title>Sequencing the genomes of 1000 actinobacteria strains.</title>
        <authorList>
            <person name="Klenk H.-P."/>
        </authorList>
    </citation>
    <scope>NUCLEOTIDE SEQUENCE [LARGE SCALE GENOMIC DNA]</scope>
    <source>
        <strain evidence="3 4">DSM 44709</strain>
    </source>
</reference>